<evidence type="ECO:0000256" key="17">
    <source>
        <dbReference type="ARBA" id="ARBA00036250"/>
    </source>
</evidence>
<reference evidence="25" key="2">
    <citation type="submission" date="2025-08" db="UniProtKB">
        <authorList>
            <consortium name="Ensembl"/>
        </authorList>
    </citation>
    <scope>IDENTIFICATION</scope>
</reference>
<dbReference type="GO" id="GO:0005542">
    <property type="term" value="F:folic acid binding"/>
    <property type="evidence" value="ECO:0007669"/>
    <property type="project" value="UniProtKB-KW"/>
</dbReference>
<evidence type="ECO:0000313" key="25">
    <source>
        <dbReference type="Ensembl" id="ENSENLP00000022362.1"/>
    </source>
</evidence>
<comment type="catalytic activity">
    <reaction evidence="22">
        <text>methotrexate(in) + H(+)(in) = methotrexate(out) + H(+)(out)</text>
        <dbReference type="Rhea" id="RHEA:70163"/>
        <dbReference type="ChEBI" id="CHEBI:15378"/>
        <dbReference type="ChEBI" id="CHEBI:50681"/>
    </reaction>
</comment>
<evidence type="ECO:0000256" key="13">
    <source>
        <dbReference type="ARBA" id="ARBA00023136"/>
    </source>
</evidence>
<keyword evidence="8 24" id="KW-0812">Transmembrane</keyword>
<dbReference type="PANTHER" id="PTHR23507:SF2">
    <property type="entry name" value="PROTON-COUPLED FOLATE TRANSPORTER"/>
    <property type="match status" value="1"/>
</dbReference>
<evidence type="ECO:0000256" key="12">
    <source>
        <dbReference type="ARBA" id="ARBA00022989"/>
    </source>
</evidence>
<keyword evidence="11" id="KW-0290">Folate-binding</keyword>
<proteinExistence type="inferred from homology"/>
<evidence type="ECO:0000256" key="18">
    <source>
        <dbReference type="ARBA" id="ARBA00038227"/>
    </source>
</evidence>
<feature type="transmembrane region" description="Helical" evidence="24">
    <location>
        <begin position="395"/>
        <end position="414"/>
    </location>
</feature>
<comment type="subcellular location">
    <subcellularLocation>
        <location evidence="2">Apical cell membrane</location>
        <topology evidence="2">Multi-pass membrane protein</topology>
    </subcellularLocation>
    <subcellularLocation>
        <location evidence="4">Basolateral cell membrane</location>
        <topology evidence="4">Multi-pass membrane protein</topology>
    </subcellularLocation>
    <subcellularLocation>
        <location evidence="3">Cytoplasm</location>
    </subcellularLocation>
    <subcellularLocation>
        <location evidence="1">Endosome membrane</location>
        <topology evidence="1">Multi-pass membrane protein</topology>
    </subcellularLocation>
</comment>
<dbReference type="SUPFAM" id="SSF103473">
    <property type="entry name" value="MFS general substrate transporter"/>
    <property type="match status" value="1"/>
</dbReference>
<dbReference type="OMA" id="KRSECGN"/>
<dbReference type="GO" id="GO:0010008">
    <property type="term" value="C:endosome membrane"/>
    <property type="evidence" value="ECO:0007669"/>
    <property type="project" value="UniProtKB-SubCell"/>
</dbReference>
<feature type="transmembrane region" description="Helical" evidence="24">
    <location>
        <begin position="180"/>
        <end position="200"/>
    </location>
</feature>
<reference evidence="25" key="1">
    <citation type="submission" date="2021-04" db="EMBL/GenBank/DDBJ databases">
        <authorList>
            <consortium name="Wellcome Sanger Institute Data Sharing"/>
        </authorList>
    </citation>
    <scope>NUCLEOTIDE SEQUENCE [LARGE SCALE GENOMIC DNA]</scope>
</reference>
<dbReference type="CDD" id="cd17449">
    <property type="entry name" value="MFS_SLC46A1_PCFT"/>
    <property type="match status" value="1"/>
</dbReference>
<organism evidence="25 26">
    <name type="scientific">Echeneis naucrates</name>
    <name type="common">Live sharksucker</name>
    <dbReference type="NCBI Taxonomy" id="173247"/>
    <lineage>
        <taxon>Eukaryota</taxon>
        <taxon>Metazoa</taxon>
        <taxon>Chordata</taxon>
        <taxon>Craniata</taxon>
        <taxon>Vertebrata</taxon>
        <taxon>Euteleostomi</taxon>
        <taxon>Actinopterygii</taxon>
        <taxon>Neopterygii</taxon>
        <taxon>Teleostei</taxon>
        <taxon>Neoteleostei</taxon>
        <taxon>Acanthomorphata</taxon>
        <taxon>Carangaria</taxon>
        <taxon>Carangiformes</taxon>
        <taxon>Echeneidae</taxon>
        <taxon>Echeneis</taxon>
    </lineage>
</organism>
<evidence type="ECO:0000256" key="23">
    <source>
        <dbReference type="SAM" id="MobiDB-lite"/>
    </source>
</evidence>
<evidence type="ECO:0000256" key="19">
    <source>
        <dbReference type="ARBA" id="ARBA00040650"/>
    </source>
</evidence>
<comment type="catalytic activity">
    <reaction evidence="16">
        <text>(6S)-5-methyl-5,6,7,8-tetrahydrofolate(in) + H(+)(in) = (6S)-5-methyl-5,6,7,8-tetrahydrofolate(out) + H(+)(out)</text>
        <dbReference type="Rhea" id="RHEA:70167"/>
        <dbReference type="ChEBI" id="CHEBI:15378"/>
        <dbReference type="ChEBI" id="CHEBI:18608"/>
    </reaction>
</comment>
<evidence type="ECO:0000256" key="15">
    <source>
        <dbReference type="ARBA" id="ARBA00023180"/>
    </source>
</evidence>
<keyword evidence="9" id="KW-0967">Endosome</keyword>
<feature type="transmembrane region" description="Helical" evidence="24">
    <location>
        <begin position="147"/>
        <end position="168"/>
    </location>
</feature>
<feature type="transmembrane region" description="Helical" evidence="24">
    <location>
        <begin position="239"/>
        <end position="261"/>
    </location>
</feature>
<dbReference type="GO" id="GO:0016323">
    <property type="term" value="C:basolateral plasma membrane"/>
    <property type="evidence" value="ECO:0007669"/>
    <property type="project" value="UniProtKB-SubCell"/>
</dbReference>
<dbReference type="CTD" id="113235"/>
<evidence type="ECO:0000256" key="9">
    <source>
        <dbReference type="ARBA" id="ARBA00022753"/>
    </source>
</evidence>
<feature type="transmembrane region" description="Helical" evidence="24">
    <location>
        <begin position="340"/>
        <end position="359"/>
    </location>
</feature>
<protein>
    <recommendedName>
        <fullName evidence="19">Proton-coupled folate transporter</fullName>
    </recommendedName>
    <alternativeName>
        <fullName evidence="20">Solute carrier family 46 member 1</fullName>
    </alternativeName>
</protein>
<dbReference type="FunCoup" id="A0A665UT39">
    <property type="interactions" value="352"/>
</dbReference>
<feature type="transmembrane region" description="Helical" evidence="24">
    <location>
        <begin position="116"/>
        <end position="135"/>
    </location>
</feature>
<comment type="similarity">
    <text evidence="18">Belongs to the major facilitator superfamily. SLC46A family.</text>
</comment>
<evidence type="ECO:0000256" key="8">
    <source>
        <dbReference type="ARBA" id="ARBA00022692"/>
    </source>
</evidence>
<keyword evidence="6" id="KW-1003">Cell membrane</keyword>
<evidence type="ECO:0000256" key="22">
    <source>
        <dbReference type="ARBA" id="ARBA00047850"/>
    </source>
</evidence>
<evidence type="ECO:0000256" key="5">
    <source>
        <dbReference type="ARBA" id="ARBA00022448"/>
    </source>
</evidence>
<dbReference type="GO" id="GO:0016324">
    <property type="term" value="C:apical plasma membrane"/>
    <property type="evidence" value="ECO:0007669"/>
    <property type="project" value="UniProtKB-SubCell"/>
</dbReference>
<evidence type="ECO:0000256" key="21">
    <source>
        <dbReference type="ARBA" id="ARBA00047769"/>
    </source>
</evidence>
<evidence type="ECO:0000256" key="11">
    <source>
        <dbReference type="ARBA" id="ARBA00022954"/>
    </source>
</evidence>
<feature type="transmembrane region" description="Helical" evidence="24">
    <location>
        <begin position="426"/>
        <end position="451"/>
    </location>
</feature>
<dbReference type="GeneID" id="115052681"/>
<dbReference type="PANTHER" id="PTHR23507">
    <property type="entry name" value="ZGC:174356"/>
    <property type="match status" value="1"/>
</dbReference>
<evidence type="ECO:0000256" key="7">
    <source>
        <dbReference type="ARBA" id="ARBA00022490"/>
    </source>
</evidence>
<dbReference type="Proteomes" id="UP000472264">
    <property type="component" value="Chromosome 13"/>
</dbReference>
<keyword evidence="13 24" id="KW-0472">Membrane</keyword>
<dbReference type="OrthoDB" id="419734at2759"/>
<feature type="transmembrane region" description="Helical" evidence="24">
    <location>
        <begin position="304"/>
        <end position="320"/>
    </location>
</feature>
<evidence type="ECO:0000256" key="16">
    <source>
        <dbReference type="ARBA" id="ARBA00036193"/>
    </source>
</evidence>
<feature type="transmembrane region" description="Helical" evidence="24">
    <location>
        <begin position="371"/>
        <end position="389"/>
    </location>
</feature>
<evidence type="ECO:0000256" key="6">
    <source>
        <dbReference type="ARBA" id="ARBA00022475"/>
    </source>
</evidence>
<evidence type="ECO:0000256" key="14">
    <source>
        <dbReference type="ARBA" id="ARBA00023157"/>
    </source>
</evidence>
<dbReference type="Pfam" id="PF07690">
    <property type="entry name" value="MFS_1"/>
    <property type="match status" value="1"/>
</dbReference>
<dbReference type="InterPro" id="IPR036259">
    <property type="entry name" value="MFS_trans_sf"/>
</dbReference>
<gene>
    <name evidence="25" type="primary">slc46a1</name>
</gene>
<evidence type="ECO:0000256" key="10">
    <source>
        <dbReference type="ARBA" id="ARBA00022847"/>
    </source>
</evidence>
<dbReference type="Gene3D" id="1.20.1250.20">
    <property type="entry name" value="MFS general substrate transporter like domains"/>
    <property type="match status" value="1"/>
</dbReference>
<keyword evidence="12 24" id="KW-1133">Transmembrane helix</keyword>
<dbReference type="InterPro" id="IPR011701">
    <property type="entry name" value="MFS"/>
</dbReference>
<evidence type="ECO:0000256" key="20">
    <source>
        <dbReference type="ARBA" id="ARBA00042514"/>
    </source>
</evidence>
<evidence type="ECO:0000256" key="2">
    <source>
        <dbReference type="ARBA" id="ARBA00004424"/>
    </source>
</evidence>
<dbReference type="Ensembl" id="ENSENLT00000023121.1">
    <property type="protein sequence ID" value="ENSENLP00000022362.1"/>
    <property type="gene ID" value="ENSENLG00000010164.1"/>
</dbReference>
<keyword evidence="5" id="KW-0813">Transport</keyword>
<feature type="compositionally biased region" description="Basic and acidic residues" evidence="23">
    <location>
        <begin position="24"/>
        <end position="34"/>
    </location>
</feature>
<keyword evidence="7" id="KW-0963">Cytoplasm</keyword>
<keyword evidence="15" id="KW-0325">Glycoprotein</keyword>
<reference evidence="25" key="3">
    <citation type="submission" date="2025-09" db="UniProtKB">
        <authorList>
            <consortium name="Ensembl"/>
        </authorList>
    </citation>
    <scope>IDENTIFICATION</scope>
</reference>
<comment type="catalytic activity">
    <reaction evidence="21">
        <text>pemetrexed(in) + H(+)(in) = pemetrexed(out) + H(+)(out)</text>
        <dbReference type="Rhea" id="RHEA:70171"/>
        <dbReference type="ChEBI" id="CHEBI:15378"/>
        <dbReference type="ChEBI" id="CHEBI:63724"/>
    </reaction>
</comment>
<dbReference type="GO" id="GO:0015293">
    <property type="term" value="F:symporter activity"/>
    <property type="evidence" value="ECO:0007669"/>
    <property type="project" value="UniProtKB-KW"/>
</dbReference>
<dbReference type="InParanoid" id="A0A665UT39"/>
<evidence type="ECO:0000256" key="4">
    <source>
        <dbReference type="ARBA" id="ARBA00004554"/>
    </source>
</evidence>
<keyword evidence="10" id="KW-0769">Symport</keyword>
<feature type="transmembrane region" description="Helical" evidence="24">
    <location>
        <begin position="212"/>
        <end position="233"/>
    </location>
</feature>
<accession>A0A665UT39</accession>
<evidence type="ECO:0000256" key="1">
    <source>
        <dbReference type="ARBA" id="ARBA00004337"/>
    </source>
</evidence>
<evidence type="ECO:0000256" key="3">
    <source>
        <dbReference type="ARBA" id="ARBA00004496"/>
    </source>
</evidence>
<keyword evidence="26" id="KW-1185">Reference proteome</keyword>
<evidence type="ECO:0000256" key="24">
    <source>
        <dbReference type="SAM" id="Phobius"/>
    </source>
</evidence>
<keyword evidence="14" id="KW-1015">Disulfide bond</keyword>
<feature type="region of interest" description="Disordered" evidence="23">
    <location>
        <begin position="19"/>
        <end position="46"/>
    </location>
</feature>
<dbReference type="RefSeq" id="XP_029372809.1">
    <property type="nucleotide sequence ID" value="XM_029516949.1"/>
</dbReference>
<evidence type="ECO:0000313" key="26">
    <source>
        <dbReference type="Proteomes" id="UP000472264"/>
    </source>
</evidence>
<feature type="transmembrane region" description="Helical" evidence="24">
    <location>
        <begin position="463"/>
        <end position="483"/>
    </location>
</feature>
<dbReference type="AlphaFoldDB" id="A0A665UT39"/>
<sequence length="495" mass="53566">MDESDTTAILPGDLLAVTSAADQESDRPAAKDGSDEAAAAVSVRPPPRCPVPVSVEPVLFLSMFSLVLQTPLSTQYLRDRISEDLGYNGTRRSGCSNSSVTPDPLQEEVDILTAHWNLYINLGGFSVGLLVVPLLGSWSDLAGRRPILILPNLGLALQAVVYLIVMYLKLPVGYFLLGRVLSGLSGDFSAILAGCFSYIADTSNRRSRTFRVAVLEACLGLSGMLASIIGGQWRRAQGYINPFWLVLATNLAAALYASLFVRESVSPDPRAKLFTTRHHKAVWHLYSTGGSSSEGGGRFHRCKLWLYTLCFFLVVTIHSGSRELYVLYELSSPLCWGPILIGYGSAAQNLAYLSSLLGLKIMQCCLQDSWVALVSLASNIAGLVVFSVADTTQLMFTGYGLCFLFMAVTPVLRSKLSKLVDPSEQGALFASVACVESLCFLVGSGVFNSLYPATLHFMKGFTFLFAAIILLIPAGIIGTLQCLDQRRNHRDATTS</sequence>
<name>A0A665UT39_ECHNA</name>
<comment type="catalytic activity">
    <reaction evidence="17">
        <text>folate(in) + H(+)(in) = folate(out) + H(+)(out)</text>
        <dbReference type="Rhea" id="RHEA:70159"/>
        <dbReference type="ChEBI" id="CHEBI:15378"/>
        <dbReference type="ChEBI" id="CHEBI:62501"/>
    </reaction>
</comment>